<name>A0AAU9RKV3_THLAR</name>
<dbReference type="GO" id="GO:0005829">
    <property type="term" value="C:cytosol"/>
    <property type="evidence" value="ECO:0007669"/>
    <property type="project" value="TreeGrafter"/>
</dbReference>
<reference evidence="6 7" key="1">
    <citation type="submission" date="2022-03" db="EMBL/GenBank/DDBJ databases">
        <authorList>
            <person name="Nunn A."/>
            <person name="Chopra R."/>
            <person name="Nunn A."/>
            <person name="Contreras Garrido A."/>
        </authorList>
    </citation>
    <scope>NUCLEOTIDE SEQUENCE [LARGE SCALE GENOMIC DNA]</scope>
</reference>
<evidence type="ECO:0000256" key="3">
    <source>
        <dbReference type="SAM" id="MobiDB-lite"/>
    </source>
</evidence>
<protein>
    <submittedName>
        <fullName evidence="6">Uncharacterized protein</fullName>
    </submittedName>
</protein>
<feature type="domain" description="RRM" evidence="4">
    <location>
        <begin position="311"/>
        <end position="393"/>
    </location>
</feature>
<evidence type="ECO:0000313" key="7">
    <source>
        <dbReference type="Proteomes" id="UP000836841"/>
    </source>
</evidence>
<dbReference type="InterPro" id="IPR012677">
    <property type="entry name" value="Nucleotide-bd_a/b_plait_sf"/>
</dbReference>
<dbReference type="PANTHER" id="PTHR10693">
    <property type="entry name" value="RAS GTPASE-ACTIVATING PROTEIN-BINDING PROTEIN"/>
    <property type="match status" value="1"/>
</dbReference>
<keyword evidence="7" id="KW-1185">Reference proteome</keyword>
<dbReference type="CDD" id="cd00590">
    <property type="entry name" value="RRM_SF"/>
    <property type="match status" value="1"/>
</dbReference>
<feature type="region of interest" description="Disordered" evidence="3">
    <location>
        <begin position="185"/>
        <end position="282"/>
    </location>
</feature>
<dbReference type="SUPFAM" id="SSF54427">
    <property type="entry name" value="NTF2-like"/>
    <property type="match status" value="1"/>
</dbReference>
<dbReference type="Pfam" id="PF00076">
    <property type="entry name" value="RRM_1"/>
    <property type="match status" value="1"/>
</dbReference>
<dbReference type="GO" id="GO:1990904">
    <property type="term" value="C:ribonucleoprotein complex"/>
    <property type="evidence" value="ECO:0007669"/>
    <property type="project" value="TreeGrafter"/>
</dbReference>
<dbReference type="InterPro" id="IPR018222">
    <property type="entry name" value="Nuclear_transport_factor_2_euk"/>
</dbReference>
<dbReference type="Gene3D" id="3.10.450.50">
    <property type="match status" value="1"/>
</dbReference>
<proteinExistence type="predicted"/>
<dbReference type="PROSITE" id="PS50102">
    <property type="entry name" value="RRM"/>
    <property type="match status" value="1"/>
</dbReference>
<keyword evidence="1 2" id="KW-0694">RNA-binding</keyword>
<dbReference type="AlphaFoldDB" id="A0AAU9RKV3"/>
<dbReference type="InterPro" id="IPR039539">
    <property type="entry name" value="Ras_GTPase_bind_prot"/>
</dbReference>
<dbReference type="InterPro" id="IPR000504">
    <property type="entry name" value="RRM_dom"/>
</dbReference>
<dbReference type="EMBL" id="OU466858">
    <property type="protein sequence ID" value="CAH2044748.1"/>
    <property type="molecule type" value="Genomic_DNA"/>
</dbReference>
<evidence type="ECO:0000259" key="4">
    <source>
        <dbReference type="PROSITE" id="PS50102"/>
    </source>
</evidence>
<evidence type="ECO:0000259" key="5">
    <source>
        <dbReference type="PROSITE" id="PS50177"/>
    </source>
</evidence>
<dbReference type="SUPFAM" id="SSF54928">
    <property type="entry name" value="RNA-binding domain, RBD"/>
    <property type="match status" value="1"/>
</dbReference>
<dbReference type="Gene3D" id="3.30.70.330">
    <property type="match status" value="1"/>
</dbReference>
<sequence>MDSAAARVPAPDAADDPYKYYIILHTMPQELYRFYQEISKHGRVGNDGVLRTFSTLRGIREALKALLTYGNFKPCEITSYDCQASLGGGFLLVVNGSFLINNTFKRKFTQSFFLAPQAKGYFVLNDILIFVNEPEAVYGEVSQTPTPVTGVQGSVQATCTLVNSVIKEDVEVPEVVDEYVPDVEIADEEVTDDSPKVSDPDYGDENATKKSYASVVKKDKSGVSVSSSLSPKKILKGQEHEAPSDVSPEQILKDQGHQAPSDPSPEQILKDQGHQASSDPSPVIQSDAVYEVVDATENGHDQGFEAVAEGTSVYVKHLPINATIDMLETVFKQFGAIINDGIQVVNQRVGYPFGFVEFEEADAAQKAIEASPLRIGGQKAFVEEKLSTARGNRGSGNRYYGNKNVGGGGNEYGKRNAGGRGNGYGYGNRNVGGRGGAASYGYGNYYRRGGGGGGGRSFNRRGNEYVASNNTY</sequence>
<dbReference type="PROSITE" id="PS50177">
    <property type="entry name" value="NTF2_DOMAIN"/>
    <property type="match status" value="1"/>
</dbReference>
<dbReference type="Pfam" id="PF02136">
    <property type="entry name" value="NTF2"/>
    <property type="match status" value="1"/>
</dbReference>
<dbReference type="SMART" id="SM00360">
    <property type="entry name" value="RRM"/>
    <property type="match status" value="1"/>
</dbReference>
<dbReference type="GO" id="GO:0003729">
    <property type="term" value="F:mRNA binding"/>
    <property type="evidence" value="ECO:0007669"/>
    <property type="project" value="TreeGrafter"/>
</dbReference>
<dbReference type="Proteomes" id="UP000836841">
    <property type="component" value="Chromosome 2"/>
</dbReference>
<feature type="region of interest" description="Disordered" evidence="3">
    <location>
        <begin position="451"/>
        <end position="472"/>
    </location>
</feature>
<dbReference type="InterPro" id="IPR002075">
    <property type="entry name" value="NTF2_dom"/>
</dbReference>
<dbReference type="InterPro" id="IPR035979">
    <property type="entry name" value="RBD_domain_sf"/>
</dbReference>
<feature type="domain" description="NTF2" evidence="5">
    <location>
        <begin position="20"/>
        <end position="130"/>
    </location>
</feature>
<organism evidence="6 7">
    <name type="scientific">Thlaspi arvense</name>
    <name type="common">Field penny-cress</name>
    <dbReference type="NCBI Taxonomy" id="13288"/>
    <lineage>
        <taxon>Eukaryota</taxon>
        <taxon>Viridiplantae</taxon>
        <taxon>Streptophyta</taxon>
        <taxon>Embryophyta</taxon>
        <taxon>Tracheophyta</taxon>
        <taxon>Spermatophyta</taxon>
        <taxon>Magnoliopsida</taxon>
        <taxon>eudicotyledons</taxon>
        <taxon>Gunneridae</taxon>
        <taxon>Pentapetalae</taxon>
        <taxon>rosids</taxon>
        <taxon>malvids</taxon>
        <taxon>Brassicales</taxon>
        <taxon>Brassicaceae</taxon>
        <taxon>Thlaspideae</taxon>
        <taxon>Thlaspi</taxon>
    </lineage>
</organism>
<evidence type="ECO:0000256" key="1">
    <source>
        <dbReference type="ARBA" id="ARBA00022884"/>
    </source>
</evidence>
<dbReference type="CDD" id="cd00780">
    <property type="entry name" value="NTF2"/>
    <property type="match status" value="1"/>
</dbReference>
<feature type="compositionally biased region" description="Low complexity" evidence="3">
    <location>
        <begin position="222"/>
        <end position="232"/>
    </location>
</feature>
<dbReference type="InterPro" id="IPR032710">
    <property type="entry name" value="NTF2-like_dom_sf"/>
</dbReference>
<dbReference type="PANTHER" id="PTHR10693:SF49">
    <property type="entry name" value="NUCLEAR TRANSPORT FACTOR 2 (NTF2) FAMILY PROTEIN WITH RNA BINDING (RRM-RBD-RNP MOTIFS) DOMAIN-CONTAINING PROTEIN"/>
    <property type="match status" value="1"/>
</dbReference>
<evidence type="ECO:0000256" key="2">
    <source>
        <dbReference type="PROSITE-ProRule" id="PRU00176"/>
    </source>
</evidence>
<accession>A0AAU9RKV3</accession>
<gene>
    <name evidence="6" type="ORF">TAV2_LOCUS5922</name>
</gene>
<evidence type="ECO:0000313" key="6">
    <source>
        <dbReference type="EMBL" id="CAH2044748.1"/>
    </source>
</evidence>